<feature type="compositionally biased region" description="Basic residues" evidence="4">
    <location>
        <begin position="100"/>
        <end position="118"/>
    </location>
</feature>
<dbReference type="GO" id="GO:0005886">
    <property type="term" value="C:plasma membrane"/>
    <property type="evidence" value="ECO:0007669"/>
    <property type="project" value="TreeGrafter"/>
</dbReference>
<dbReference type="Pfam" id="PF00990">
    <property type="entry name" value="GGDEF"/>
    <property type="match status" value="1"/>
</dbReference>
<dbReference type="InterPro" id="IPR043128">
    <property type="entry name" value="Rev_trsase/Diguanyl_cyclase"/>
</dbReference>
<feature type="domain" description="GGDEF" evidence="6">
    <location>
        <begin position="717"/>
        <end position="850"/>
    </location>
</feature>
<dbReference type="InterPro" id="IPR000160">
    <property type="entry name" value="GGDEF_dom"/>
</dbReference>
<dbReference type="Pfam" id="PF07695">
    <property type="entry name" value="7TMR-DISM_7TM"/>
    <property type="match status" value="1"/>
</dbReference>
<evidence type="ECO:0000256" key="5">
    <source>
        <dbReference type="SAM" id="Phobius"/>
    </source>
</evidence>
<gene>
    <name evidence="7" type="ORF">FZO89_17980</name>
</gene>
<dbReference type="CDD" id="cd01949">
    <property type="entry name" value="GGDEF"/>
    <property type="match status" value="1"/>
</dbReference>
<dbReference type="GO" id="GO:0052621">
    <property type="term" value="F:diguanylate cyclase activity"/>
    <property type="evidence" value="ECO:0007669"/>
    <property type="project" value="UniProtKB-EC"/>
</dbReference>
<dbReference type="EMBL" id="VTFT01000003">
    <property type="protein sequence ID" value="TYT23128.1"/>
    <property type="molecule type" value="Genomic_DNA"/>
</dbReference>
<feature type="transmembrane region" description="Helical" evidence="5">
    <location>
        <begin position="392"/>
        <end position="411"/>
    </location>
</feature>
<dbReference type="PROSITE" id="PS50887">
    <property type="entry name" value="GGDEF"/>
    <property type="match status" value="1"/>
</dbReference>
<dbReference type="SUPFAM" id="SSF55073">
    <property type="entry name" value="Nucleotide cyclase"/>
    <property type="match status" value="1"/>
</dbReference>
<dbReference type="GO" id="GO:0043709">
    <property type="term" value="P:cell adhesion involved in single-species biofilm formation"/>
    <property type="evidence" value="ECO:0007669"/>
    <property type="project" value="TreeGrafter"/>
</dbReference>
<evidence type="ECO:0000313" key="8">
    <source>
        <dbReference type="Proteomes" id="UP000324973"/>
    </source>
</evidence>
<dbReference type="InterPro" id="IPR011623">
    <property type="entry name" value="7TMR_DISM_rcpt_extracell_dom1"/>
</dbReference>
<keyword evidence="8" id="KW-1185">Reference proteome</keyword>
<feature type="transmembrane region" description="Helical" evidence="5">
    <location>
        <begin position="360"/>
        <end position="380"/>
    </location>
</feature>
<feature type="transmembrane region" description="Helical" evidence="5">
    <location>
        <begin position="322"/>
        <end position="340"/>
    </location>
</feature>
<dbReference type="PANTHER" id="PTHR45138:SF9">
    <property type="entry name" value="DIGUANYLATE CYCLASE DGCM-RELATED"/>
    <property type="match status" value="1"/>
</dbReference>
<evidence type="ECO:0000256" key="3">
    <source>
        <dbReference type="ARBA" id="ARBA00034247"/>
    </source>
</evidence>
<feature type="transmembrane region" description="Helical" evidence="5">
    <location>
        <begin position="294"/>
        <end position="315"/>
    </location>
</feature>
<accession>A0A5D4XEQ9</accession>
<evidence type="ECO:0000256" key="1">
    <source>
        <dbReference type="ARBA" id="ARBA00001946"/>
    </source>
</evidence>
<comment type="caution">
    <text evidence="7">The sequence shown here is derived from an EMBL/GenBank/DDBJ whole genome shotgun (WGS) entry which is preliminary data.</text>
</comment>
<feature type="transmembrane region" description="Helical" evidence="5">
    <location>
        <begin position="485"/>
        <end position="503"/>
    </location>
</feature>
<evidence type="ECO:0000256" key="2">
    <source>
        <dbReference type="ARBA" id="ARBA00012528"/>
    </source>
</evidence>
<dbReference type="AlphaFoldDB" id="A0A5D4XEQ9"/>
<dbReference type="OrthoDB" id="9803824at2"/>
<comment type="catalytic activity">
    <reaction evidence="3">
        <text>2 GTP = 3',3'-c-di-GMP + 2 diphosphate</text>
        <dbReference type="Rhea" id="RHEA:24898"/>
        <dbReference type="ChEBI" id="CHEBI:33019"/>
        <dbReference type="ChEBI" id="CHEBI:37565"/>
        <dbReference type="ChEBI" id="CHEBI:58805"/>
        <dbReference type="EC" id="2.7.7.65"/>
    </reaction>
</comment>
<dbReference type="FunFam" id="3.30.70.270:FF:000001">
    <property type="entry name" value="Diguanylate cyclase domain protein"/>
    <property type="match status" value="1"/>
</dbReference>
<dbReference type="Gene3D" id="3.30.450.40">
    <property type="match status" value="1"/>
</dbReference>
<feature type="transmembrane region" description="Helical" evidence="5">
    <location>
        <begin position="445"/>
        <end position="465"/>
    </location>
</feature>
<dbReference type="PANTHER" id="PTHR45138">
    <property type="entry name" value="REGULATORY COMPONENTS OF SENSORY TRANSDUCTION SYSTEM"/>
    <property type="match status" value="1"/>
</dbReference>
<comment type="cofactor">
    <cofactor evidence="1">
        <name>Mg(2+)</name>
        <dbReference type="ChEBI" id="CHEBI:18420"/>
    </cofactor>
</comment>
<name>A0A5D4XEQ9_9GAMM</name>
<reference evidence="7 8" key="1">
    <citation type="submission" date="2019-08" db="EMBL/GenBank/DDBJ databases">
        <title>Luteimonas viscosus sp. nov., isolated from soil of a sunflower field.</title>
        <authorList>
            <person name="Jianli Z."/>
            <person name="Ying Z."/>
        </authorList>
    </citation>
    <scope>NUCLEOTIDE SEQUENCE [LARGE SCALE GENOMIC DNA]</scope>
    <source>
        <strain evidence="7 8">XBU10</strain>
    </source>
</reference>
<evidence type="ECO:0000313" key="7">
    <source>
        <dbReference type="EMBL" id="TYT23128.1"/>
    </source>
</evidence>
<dbReference type="GO" id="GO:1902201">
    <property type="term" value="P:negative regulation of bacterial-type flagellum-dependent cell motility"/>
    <property type="evidence" value="ECO:0007669"/>
    <property type="project" value="TreeGrafter"/>
</dbReference>
<keyword evidence="5" id="KW-0472">Membrane</keyword>
<dbReference type="InterPro" id="IPR003018">
    <property type="entry name" value="GAF"/>
</dbReference>
<dbReference type="InterPro" id="IPR050469">
    <property type="entry name" value="Diguanylate_Cyclase"/>
</dbReference>
<keyword evidence="5" id="KW-0812">Transmembrane</keyword>
<feature type="transmembrane region" description="Helical" evidence="5">
    <location>
        <begin position="140"/>
        <end position="160"/>
    </location>
</feature>
<evidence type="ECO:0000256" key="4">
    <source>
        <dbReference type="SAM" id="MobiDB-lite"/>
    </source>
</evidence>
<dbReference type="InterPro" id="IPR029016">
    <property type="entry name" value="GAF-like_dom_sf"/>
</dbReference>
<proteinExistence type="predicted"/>
<dbReference type="SMART" id="SM00267">
    <property type="entry name" value="GGDEF"/>
    <property type="match status" value="1"/>
</dbReference>
<dbReference type="EC" id="2.7.7.65" evidence="2"/>
<organism evidence="7 8">
    <name type="scientific">Luteimonas viscosa</name>
    <dbReference type="NCBI Taxonomy" id="1132694"/>
    <lineage>
        <taxon>Bacteria</taxon>
        <taxon>Pseudomonadati</taxon>
        <taxon>Pseudomonadota</taxon>
        <taxon>Gammaproteobacteria</taxon>
        <taxon>Lysobacterales</taxon>
        <taxon>Lysobacteraceae</taxon>
        <taxon>Luteimonas</taxon>
    </lineage>
</organism>
<dbReference type="Pfam" id="PF01590">
    <property type="entry name" value="GAF"/>
    <property type="match status" value="1"/>
</dbReference>
<keyword evidence="5" id="KW-1133">Transmembrane helix</keyword>
<evidence type="ECO:0000259" key="6">
    <source>
        <dbReference type="PROSITE" id="PS50887"/>
    </source>
</evidence>
<dbReference type="Gene3D" id="3.30.70.270">
    <property type="match status" value="1"/>
</dbReference>
<dbReference type="Proteomes" id="UP000324973">
    <property type="component" value="Unassembled WGS sequence"/>
</dbReference>
<dbReference type="NCBIfam" id="TIGR00254">
    <property type="entry name" value="GGDEF"/>
    <property type="match status" value="1"/>
</dbReference>
<protein>
    <recommendedName>
        <fullName evidence="2">diguanylate cyclase</fullName>
        <ecNumber evidence="2">2.7.7.65</ecNumber>
    </recommendedName>
</protein>
<feature type="region of interest" description="Disordered" evidence="4">
    <location>
        <begin position="92"/>
        <end position="131"/>
    </location>
</feature>
<feature type="transmembrane region" description="Helical" evidence="5">
    <location>
        <begin position="417"/>
        <end position="438"/>
    </location>
</feature>
<dbReference type="SUPFAM" id="SSF55781">
    <property type="entry name" value="GAF domain-like"/>
    <property type="match status" value="1"/>
</dbReference>
<dbReference type="InterPro" id="IPR029787">
    <property type="entry name" value="Nucleotide_cyclase"/>
</dbReference>
<sequence length="853" mass="92503">MDAWRPAARSSRTIWRMKSWRVAASGGVRGAPAAGSGGVMAHVGGKNDSVAEHPRGPLASLHGCCVTDNVMCGRICRHGTCSGRHRRAGCQRAATSPGTRPRRRRVDRRRSGLSRARRGRGEGVLSTSPRHAEGGRHDGLIAICLALLLGLVAVAVAGGLPETSGVQVSVVALPDGSPPAVAAEVVQARDAHGVALLRFELPQDGTGSRWVVRLQREAVESVWLQRDEWRSPALGFFAPEAEAGALPSSFLFALPADWVGPVEVELHSLGNARRVLHPQVMREAQAMRLEQHGVAASAMIYASLFTIGLLALALFSAARDRMFLALFAFAGIALLALSAVNGHLYQVPGLRAFAFWRVQGVIALVMLLCAAWLQMLLQYAGMHQARSRWKRVVDGVSLALVVLVALCLLNVPQVARVLVQVQVVPFGLALLLGLLLLIDAVRRRTLMAWPLAALAVLTVTGVVLLELSTRGHLVDTMVVRYGYQLAIVVGVAILAVGLVGRIGEYRHQRDRELLARADTERRMQREAARSDLVSELQSRLRSLPMAELQATAFRLLIDRLMPLLPAERCIVATQGYHGQDQLVVEPAGGLDALRTQLGRRQLALKRQAANGIALQQPVTEEGQASIVAIEAVVPLQIRGPAWGALLLHRKGADGFTTEELSLASDFARQTLLHVDQAAAALQLRRSAELDALTGSFNRRTIDHWLSRSFIEGARERQPVSVLFIDLDHFKSVNDRHGHACGDHCLREVALALRGALQEGDLFGRYGGEEFIVILPGRGGAAARMVAEQLRMAVENLRPEWNGQPLRLTVSVGVATRLEHEDSPEATLERADRALYSAKAHGRNCVQVAPAVFR</sequence>